<dbReference type="SUPFAM" id="SSF63817">
    <property type="entry name" value="Sortase"/>
    <property type="match status" value="1"/>
</dbReference>
<dbReference type="AlphaFoldDB" id="A0A849A7G7"/>
<evidence type="ECO:0000313" key="5">
    <source>
        <dbReference type="EMBL" id="NNG36435.1"/>
    </source>
</evidence>
<name>A0A849A7G7_9ACTN</name>
<evidence type="ECO:0000256" key="4">
    <source>
        <dbReference type="SAM" id="Phobius"/>
    </source>
</evidence>
<dbReference type="Pfam" id="PF04203">
    <property type="entry name" value="Sortase"/>
    <property type="match status" value="1"/>
</dbReference>
<evidence type="ECO:0000256" key="2">
    <source>
        <dbReference type="PIRSR" id="PIRSR605754-1"/>
    </source>
</evidence>
<feature type="transmembrane region" description="Helical" evidence="4">
    <location>
        <begin position="6"/>
        <end position="26"/>
    </location>
</feature>
<proteinExistence type="predicted"/>
<feature type="region of interest" description="Disordered" evidence="3">
    <location>
        <begin position="59"/>
        <end position="81"/>
    </location>
</feature>
<evidence type="ECO:0000256" key="3">
    <source>
        <dbReference type="SAM" id="MobiDB-lite"/>
    </source>
</evidence>
<gene>
    <name evidence="5" type="ORF">HKD39_12080</name>
</gene>
<feature type="active site" description="Acyl-thioester intermediate" evidence="2">
    <location>
        <position position="247"/>
    </location>
</feature>
<feature type="active site" description="Proton donor/acceptor" evidence="2">
    <location>
        <position position="145"/>
    </location>
</feature>
<keyword evidence="6" id="KW-1185">Reference proteome</keyword>
<dbReference type="CDD" id="cd05830">
    <property type="entry name" value="Sortase_E"/>
    <property type="match status" value="1"/>
</dbReference>
<evidence type="ECO:0000313" key="6">
    <source>
        <dbReference type="Proteomes" id="UP000562984"/>
    </source>
</evidence>
<dbReference type="EMBL" id="JABEND010000006">
    <property type="protein sequence ID" value="NNG36435.1"/>
    <property type="molecule type" value="Genomic_DNA"/>
</dbReference>
<keyword evidence="4" id="KW-1133">Transmembrane helix</keyword>
<organism evidence="5 6">
    <name type="scientific">Nakamurella aerolata</name>
    <dbReference type="NCBI Taxonomy" id="1656892"/>
    <lineage>
        <taxon>Bacteria</taxon>
        <taxon>Bacillati</taxon>
        <taxon>Actinomycetota</taxon>
        <taxon>Actinomycetes</taxon>
        <taxon>Nakamurellales</taxon>
        <taxon>Nakamurellaceae</taxon>
        <taxon>Nakamurella</taxon>
    </lineage>
</organism>
<evidence type="ECO:0000256" key="1">
    <source>
        <dbReference type="ARBA" id="ARBA00022801"/>
    </source>
</evidence>
<dbReference type="InterPro" id="IPR023365">
    <property type="entry name" value="Sortase_dom-sf"/>
</dbReference>
<dbReference type="InterPro" id="IPR005754">
    <property type="entry name" value="Sortase"/>
</dbReference>
<reference evidence="5 6" key="1">
    <citation type="submission" date="2020-05" db="EMBL/GenBank/DDBJ databases">
        <title>Nakamurella sp. DB0629 isolated from air conditioner.</title>
        <authorList>
            <person name="Kim D.H."/>
            <person name="Kim D.-U."/>
        </authorList>
    </citation>
    <scope>NUCLEOTIDE SEQUENCE [LARGE SCALE GENOMIC DNA]</scope>
    <source>
        <strain evidence="5 6">DB0629</strain>
    </source>
</reference>
<keyword evidence="4" id="KW-0472">Membrane</keyword>
<keyword evidence="4" id="KW-0812">Transmembrane</keyword>
<dbReference type="Gene3D" id="2.40.260.10">
    <property type="entry name" value="Sortase"/>
    <property type="match status" value="1"/>
</dbReference>
<comment type="caution">
    <text evidence="5">The sequence shown here is derived from an EMBL/GenBank/DDBJ whole genome shotgun (WGS) entry which is preliminary data.</text>
</comment>
<dbReference type="InterPro" id="IPR053465">
    <property type="entry name" value="Sortase_Class_E"/>
</dbReference>
<accession>A0A849A7G7</accession>
<dbReference type="GO" id="GO:0016787">
    <property type="term" value="F:hydrolase activity"/>
    <property type="evidence" value="ECO:0007669"/>
    <property type="project" value="UniProtKB-KW"/>
</dbReference>
<protein>
    <submittedName>
        <fullName evidence="5">Class E sortase</fullName>
    </submittedName>
</protein>
<dbReference type="Proteomes" id="UP000562984">
    <property type="component" value="Unassembled WGS sequence"/>
</dbReference>
<dbReference type="InterPro" id="IPR042003">
    <property type="entry name" value="Sortase_E"/>
</dbReference>
<keyword evidence="1" id="KW-0378">Hydrolase</keyword>
<dbReference type="NCBIfam" id="NF033747">
    <property type="entry name" value="class_E_sortase"/>
    <property type="match status" value="1"/>
</dbReference>
<sequence>MLTRTAGEILVTLGVVMLLLVVYELWITDIFTARKQAQATQVLEEKWAAAEPNVVTVTRSAGTGGTTDAGPPPAKQLETDASKRTKKYDTLTGEGFAKLYIPSFGADEVYTLIEGTNDDDLATGPGHYADSQYPGQPGNFAVAGHRVTHGAPFNDAGELRSCDALVVETQDDWFVYRVLPMQDEAANWNPAARPECADVKKQTGSYAGVFGRQIVLPQAIEQTYPIPGVQSMTIPPNAERLITLTTCHPQFSDRERMIIHGVLTKSYSKAAGFLPPELGA</sequence>